<name>A0A239F934_9ACTN</name>
<organism evidence="1 2">
    <name type="scientific">Actinomadura mexicana</name>
    <dbReference type="NCBI Taxonomy" id="134959"/>
    <lineage>
        <taxon>Bacteria</taxon>
        <taxon>Bacillati</taxon>
        <taxon>Actinomycetota</taxon>
        <taxon>Actinomycetes</taxon>
        <taxon>Streptosporangiales</taxon>
        <taxon>Thermomonosporaceae</taxon>
        <taxon>Actinomadura</taxon>
    </lineage>
</organism>
<evidence type="ECO:0000313" key="2">
    <source>
        <dbReference type="Proteomes" id="UP000198420"/>
    </source>
</evidence>
<dbReference type="EMBL" id="FZNP01000020">
    <property type="protein sequence ID" value="SNS53429.1"/>
    <property type="molecule type" value="Genomic_DNA"/>
</dbReference>
<dbReference type="AlphaFoldDB" id="A0A239F934"/>
<gene>
    <name evidence="1" type="ORF">SAMN06265355_1201</name>
</gene>
<dbReference type="Proteomes" id="UP000198420">
    <property type="component" value="Unassembled WGS sequence"/>
</dbReference>
<sequence length="46" mass="4752">GQIVIVGTEGFDPADTDTTEKAKFTFKGVPKSTSVPDAPSQGAVTR</sequence>
<keyword evidence="2" id="KW-1185">Reference proteome</keyword>
<feature type="non-terminal residue" evidence="1">
    <location>
        <position position="1"/>
    </location>
</feature>
<proteinExistence type="predicted"/>
<reference evidence="2" key="1">
    <citation type="submission" date="2017-06" db="EMBL/GenBank/DDBJ databases">
        <authorList>
            <person name="Varghese N."/>
            <person name="Submissions S."/>
        </authorList>
    </citation>
    <scope>NUCLEOTIDE SEQUENCE [LARGE SCALE GENOMIC DNA]</scope>
    <source>
        <strain evidence="2">DSM 44485</strain>
    </source>
</reference>
<protein>
    <submittedName>
        <fullName evidence="1">Uncharacterized protein</fullName>
    </submittedName>
</protein>
<evidence type="ECO:0000313" key="1">
    <source>
        <dbReference type="EMBL" id="SNS53429.1"/>
    </source>
</evidence>
<accession>A0A239F934</accession>